<reference evidence="4" key="2">
    <citation type="submission" date="2021-04" db="EMBL/GenBank/DDBJ databases">
        <authorList>
            <person name="Gilroy R."/>
        </authorList>
    </citation>
    <scope>NUCLEOTIDE SEQUENCE</scope>
    <source>
        <strain evidence="4">ChiSjej1B19-5720</strain>
    </source>
</reference>
<feature type="region of interest" description="Disordered" evidence="1">
    <location>
        <begin position="353"/>
        <end position="386"/>
    </location>
</feature>
<dbReference type="AlphaFoldDB" id="A0A9D2LPY4"/>
<evidence type="ECO:0000313" key="4">
    <source>
        <dbReference type="EMBL" id="HJB27445.1"/>
    </source>
</evidence>
<evidence type="ECO:0000313" key="5">
    <source>
        <dbReference type="Proteomes" id="UP000823842"/>
    </source>
</evidence>
<feature type="compositionally biased region" description="Basic and acidic residues" evidence="1">
    <location>
        <begin position="355"/>
        <end position="368"/>
    </location>
</feature>
<reference evidence="4" key="1">
    <citation type="journal article" date="2021" name="PeerJ">
        <title>Extensive microbial diversity within the chicken gut microbiome revealed by metagenomics and culture.</title>
        <authorList>
            <person name="Gilroy R."/>
            <person name="Ravi A."/>
            <person name="Getino M."/>
            <person name="Pursley I."/>
            <person name="Horton D.L."/>
            <person name="Alikhan N.F."/>
            <person name="Baker D."/>
            <person name="Gharbi K."/>
            <person name="Hall N."/>
            <person name="Watson M."/>
            <person name="Adriaenssens E.M."/>
            <person name="Foster-Nyarko E."/>
            <person name="Jarju S."/>
            <person name="Secka A."/>
            <person name="Antonio M."/>
            <person name="Oren A."/>
            <person name="Chaudhuri R.R."/>
            <person name="La Ragione R."/>
            <person name="Hildebrand F."/>
            <person name="Pallen M.J."/>
        </authorList>
    </citation>
    <scope>NUCLEOTIDE SEQUENCE</scope>
    <source>
        <strain evidence="4">ChiSjej1B19-5720</strain>
    </source>
</reference>
<name>A0A9D2LPY4_9FIRM</name>
<dbReference type="EMBL" id="DWYZ01000036">
    <property type="protein sequence ID" value="HJB27445.1"/>
    <property type="molecule type" value="Genomic_DNA"/>
</dbReference>
<accession>A0A9D2LPY4</accession>
<feature type="region of interest" description="Disordered" evidence="1">
    <location>
        <begin position="277"/>
        <end position="296"/>
    </location>
</feature>
<protein>
    <submittedName>
        <fullName evidence="4">DUF4366 domain-containing protein</fullName>
    </submittedName>
</protein>
<feature type="compositionally biased region" description="Basic and acidic residues" evidence="1">
    <location>
        <begin position="376"/>
        <end position="386"/>
    </location>
</feature>
<feature type="region of interest" description="Disordered" evidence="1">
    <location>
        <begin position="413"/>
        <end position="459"/>
    </location>
</feature>
<keyword evidence="2" id="KW-1133">Transmembrane helix</keyword>
<evidence type="ECO:0000256" key="2">
    <source>
        <dbReference type="SAM" id="Phobius"/>
    </source>
</evidence>
<evidence type="ECO:0000256" key="1">
    <source>
        <dbReference type="SAM" id="MobiDB-lite"/>
    </source>
</evidence>
<evidence type="ECO:0000259" key="3">
    <source>
        <dbReference type="Pfam" id="PF14283"/>
    </source>
</evidence>
<organism evidence="4 5">
    <name type="scientific">Candidatus Blautia faecavium</name>
    <dbReference type="NCBI Taxonomy" id="2838487"/>
    <lineage>
        <taxon>Bacteria</taxon>
        <taxon>Bacillati</taxon>
        <taxon>Bacillota</taxon>
        <taxon>Clostridia</taxon>
        <taxon>Lachnospirales</taxon>
        <taxon>Lachnospiraceae</taxon>
        <taxon>Blautia</taxon>
    </lineage>
</organism>
<feature type="compositionally biased region" description="Acidic residues" evidence="1">
    <location>
        <begin position="418"/>
        <end position="459"/>
    </location>
</feature>
<gene>
    <name evidence="4" type="ORF">IAA06_01435</name>
</gene>
<feature type="domain" description="Mobile element protein CD1107-like" evidence="3">
    <location>
        <begin position="293"/>
        <end position="416"/>
    </location>
</feature>
<feature type="region of interest" description="Disordered" evidence="1">
    <location>
        <begin position="223"/>
        <end position="269"/>
    </location>
</feature>
<dbReference type="Pfam" id="PF14283">
    <property type="entry name" value="CD1107-like"/>
    <property type="match status" value="1"/>
</dbReference>
<sequence>MINLEKMKQLRMKKGHRQITGFKKVLVTAATILSITTALYPATYIYAAGQAGSAITIEKPDGWKQGDANVTVSVDTSQMGEGFQIAKIEAKVGKDGSWQDITESKSVTIKGNETVYVRVTDQNGTVYEQNRSIRCYDTEKPTLSASLTDGILTIQGNDSVSGISAITVNGTTYTELQDGKLKIQLTQKDFTTKQIEITVTDGAGNISDKYTLQNPYYEWAVKQSQKADTDSMSTTSTTGTETAENTETSPLPQDAQASEPTEARGTVEERTVTGIEEELAQSGESAESVTQTASGGTKEFYTISTKSGKIFYLVVDNSKSQDNVYFLTEVSDKDLMNFTLSDTVTLPEVDTVYAEAEKNEPTPEPKPETEEEESKEPEVEMPEDKSPIGSYLLIGVVAVGVLGAGYYFKIYKPKHEYDNEDEYEEDETEENEKESEPDNEEDKSSEEEYSEDVLEDEEE</sequence>
<proteinExistence type="predicted"/>
<dbReference type="InterPro" id="IPR025376">
    <property type="entry name" value="CD1107-like_dom"/>
</dbReference>
<feature type="transmembrane region" description="Helical" evidence="2">
    <location>
        <begin position="388"/>
        <end position="408"/>
    </location>
</feature>
<feature type="compositionally biased region" description="Polar residues" evidence="1">
    <location>
        <begin position="282"/>
        <end position="295"/>
    </location>
</feature>
<keyword evidence="2" id="KW-0812">Transmembrane</keyword>
<dbReference type="Proteomes" id="UP000823842">
    <property type="component" value="Unassembled WGS sequence"/>
</dbReference>
<feature type="compositionally biased region" description="Low complexity" evidence="1">
    <location>
        <begin position="230"/>
        <end position="249"/>
    </location>
</feature>
<keyword evidence="2" id="KW-0472">Membrane</keyword>
<comment type="caution">
    <text evidence="4">The sequence shown here is derived from an EMBL/GenBank/DDBJ whole genome shotgun (WGS) entry which is preliminary data.</text>
</comment>